<evidence type="ECO:0000313" key="5">
    <source>
        <dbReference type="Proteomes" id="UP000184330"/>
    </source>
</evidence>
<dbReference type="AlphaFoldDB" id="A0A1L7XJ59"/>
<dbReference type="InterPro" id="IPR003609">
    <property type="entry name" value="Pan_app"/>
</dbReference>
<protein>
    <recommendedName>
        <fullName evidence="3">Apple domain-containing protein</fullName>
    </recommendedName>
</protein>
<accession>A0A1L7XJ59</accession>
<dbReference type="OrthoDB" id="3556210at2759"/>
<sequence length="154" mass="16775">MKLNICLAATLVAFSHVVADDFRQVPIIPTITVTVTSHYTPPTSITSYASSSPTRSPSKTSKIHKTSDYSLGPKATPVAVGYPLCGIPGYTNAMGDYKETTHKQPGANLQDCLKDCQNSGGICQSIAFHKRYTMCLWFDKEVQGTWLGIDKKSK</sequence>
<keyword evidence="2" id="KW-0732">Signal</keyword>
<feature type="domain" description="Apple" evidence="3">
    <location>
        <begin position="98"/>
        <end position="142"/>
    </location>
</feature>
<evidence type="ECO:0000259" key="3">
    <source>
        <dbReference type="Pfam" id="PF00024"/>
    </source>
</evidence>
<evidence type="ECO:0000256" key="1">
    <source>
        <dbReference type="SAM" id="MobiDB-lite"/>
    </source>
</evidence>
<proteinExistence type="predicted"/>
<feature type="compositionally biased region" description="Low complexity" evidence="1">
    <location>
        <begin position="46"/>
        <end position="60"/>
    </location>
</feature>
<reference evidence="4 5" key="1">
    <citation type="submission" date="2016-03" db="EMBL/GenBank/DDBJ databases">
        <authorList>
            <person name="Ploux O."/>
        </authorList>
    </citation>
    <scope>NUCLEOTIDE SEQUENCE [LARGE SCALE GENOMIC DNA]</scope>
    <source>
        <strain evidence="4 5">UAMH 11012</strain>
    </source>
</reference>
<evidence type="ECO:0000256" key="2">
    <source>
        <dbReference type="SAM" id="SignalP"/>
    </source>
</evidence>
<name>A0A1L7XJ59_9HELO</name>
<gene>
    <name evidence="4" type="ORF">PAC_14980</name>
</gene>
<keyword evidence="5" id="KW-1185">Reference proteome</keyword>
<dbReference type="EMBL" id="FJOG01000029">
    <property type="protein sequence ID" value="CZR65080.1"/>
    <property type="molecule type" value="Genomic_DNA"/>
</dbReference>
<evidence type="ECO:0000313" key="4">
    <source>
        <dbReference type="EMBL" id="CZR65080.1"/>
    </source>
</evidence>
<feature type="signal peptide" evidence="2">
    <location>
        <begin position="1"/>
        <end position="19"/>
    </location>
</feature>
<feature type="region of interest" description="Disordered" evidence="1">
    <location>
        <begin position="46"/>
        <end position="66"/>
    </location>
</feature>
<dbReference type="Proteomes" id="UP000184330">
    <property type="component" value="Unassembled WGS sequence"/>
</dbReference>
<feature type="chain" id="PRO_5012882839" description="Apple domain-containing protein" evidence="2">
    <location>
        <begin position="20"/>
        <end position="154"/>
    </location>
</feature>
<dbReference type="Pfam" id="PF00024">
    <property type="entry name" value="PAN_1"/>
    <property type="match status" value="1"/>
</dbReference>
<organism evidence="4 5">
    <name type="scientific">Phialocephala subalpina</name>
    <dbReference type="NCBI Taxonomy" id="576137"/>
    <lineage>
        <taxon>Eukaryota</taxon>
        <taxon>Fungi</taxon>
        <taxon>Dikarya</taxon>
        <taxon>Ascomycota</taxon>
        <taxon>Pezizomycotina</taxon>
        <taxon>Leotiomycetes</taxon>
        <taxon>Helotiales</taxon>
        <taxon>Mollisiaceae</taxon>
        <taxon>Phialocephala</taxon>
        <taxon>Phialocephala fortinii species complex</taxon>
    </lineage>
</organism>